<dbReference type="AlphaFoldDB" id="A0A811NHY2"/>
<evidence type="ECO:0000256" key="1">
    <source>
        <dbReference type="SAM" id="MobiDB-lite"/>
    </source>
</evidence>
<feature type="compositionally biased region" description="Low complexity" evidence="1">
    <location>
        <begin position="84"/>
        <end position="93"/>
    </location>
</feature>
<feature type="region of interest" description="Disordered" evidence="1">
    <location>
        <begin position="55"/>
        <end position="93"/>
    </location>
</feature>
<evidence type="ECO:0000313" key="2">
    <source>
        <dbReference type="EMBL" id="CAD6221140.1"/>
    </source>
</evidence>
<accession>A0A811NHY2</accession>
<keyword evidence="3" id="KW-1185">Reference proteome</keyword>
<reference evidence="2" key="1">
    <citation type="submission" date="2020-10" db="EMBL/GenBank/DDBJ databases">
        <authorList>
            <person name="Han B."/>
            <person name="Lu T."/>
            <person name="Zhao Q."/>
            <person name="Huang X."/>
            <person name="Zhao Y."/>
        </authorList>
    </citation>
    <scope>NUCLEOTIDE SEQUENCE</scope>
</reference>
<sequence>MTRRVETKREEAAAFAVAVVGLTGPSLCYECLQCKDDPNGVVRFSRTWERLDDLSKSKHGTEPTQPLQSRRNLIRTERSVVASQGAQGQRRRQ</sequence>
<feature type="compositionally biased region" description="Polar residues" evidence="1">
    <location>
        <begin position="62"/>
        <end position="71"/>
    </location>
</feature>
<evidence type="ECO:0000313" key="3">
    <source>
        <dbReference type="Proteomes" id="UP000604825"/>
    </source>
</evidence>
<dbReference type="Proteomes" id="UP000604825">
    <property type="component" value="Unassembled WGS sequence"/>
</dbReference>
<proteinExistence type="predicted"/>
<dbReference type="EMBL" id="CAJGYO010000003">
    <property type="protein sequence ID" value="CAD6221140.1"/>
    <property type="molecule type" value="Genomic_DNA"/>
</dbReference>
<protein>
    <submittedName>
        <fullName evidence="2">Uncharacterized protein</fullName>
    </submittedName>
</protein>
<gene>
    <name evidence="2" type="ORF">NCGR_LOCUS14538</name>
</gene>
<comment type="caution">
    <text evidence="2">The sequence shown here is derived from an EMBL/GenBank/DDBJ whole genome shotgun (WGS) entry which is preliminary data.</text>
</comment>
<name>A0A811NHY2_9POAL</name>
<organism evidence="2 3">
    <name type="scientific">Miscanthus lutarioriparius</name>
    <dbReference type="NCBI Taxonomy" id="422564"/>
    <lineage>
        <taxon>Eukaryota</taxon>
        <taxon>Viridiplantae</taxon>
        <taxon>Streptophyta</taxon>
        <taxon>Embryophyta</taxon>
        <taxon>Tracheophyta</taxon>
        <taxon>Spermatophyta</taxon>
        <taxon>Magnoliopsida</taxon>
        <taxon>Liliopsida</taxon>
        <taxon>Poales</taxon>
        <taxon>Poaceae</taxon>
        <taxon>PACMAD clade</taxon>
        <taxon>Panicoideae</taxon>
        <taxon>Andropogonodae</taxon>
        <taxon>Andropogoneae</taxon>
        <taxon>Saccharinae</taxon>
        <taxon>Miscanthus</taxon>
    </lineage>
</organism>